<reference evidence="1 2" key="1">
    <citation type="journal article" date="2017" name="ISME J.">
        <title>Energy and carbon metabolisms in a deep terrestrial subsurface fluid microbial community.</title>
        <authorList>
            <person name="Momper L."/>
            <person name="Jungbluth S.P."/>
            <person name="Lee M.D."/>
            <person name="Amend J.P."/>
        </authorList>
    </citation>
    <scope>NUCLEOTIDE SEQUENCE [LARGE SCALE GENOMIC DNA]</scope>
    <source>
        <strain evidence="1">SURF_26</strain>
    </source>
</reference>
<organism evidence="1 2">
    <name type="scientific">Candidatus Auribacter fodinae</name>
    <dbReference type="NCBI Taxonomy" id="2093366"/>
    <lineage>
        <taxon>Bacteria</taxon>
        <taxon>Pseudomonadati</taxon>
        <taxon>Candidatus Auribacterota</taxon>
        <taxon>Candidatus Auribacteria</taxon>
        <taxon>Candidatus Auribacterales</taxon>
        <taxon>Candidatus Auribacteraceae</taxon>
        <taxon>Candidatus Auribacter</taxon>
    </lineage>
</organism>
<comment type="caution">
    <text evidence="1">The sequence shown here is derived from an EMBL/GenBank/DDBJ whole genome shotgun (WGS) entry which is preliminary data.</text>
</comment>
<evidence type="ECO:0000313" key="1">
    <source>
        <dbReference type="EMBL" id="RJP57720.1"/>
    </source>
</evidence>
<protein>
    <submittedName>
        <fullName evidence="1">Uncharacterized protein</fullName>
    </submittedName>
</protein>
<name>A0A3A4QUT0_9BACT</name>
<sequence>MTVTSLADNKTYTLMINKTHRPLMPQQMISYTSRIEGNPRLPDGEYSAEFNAYLEEAPDVKWSESLRFTIKDKDIQYPSDTE</sequence>
<accession>A0A3A4QUT0</accession>
<dbReference type="EMBL" id="QZJZ01000076">
    <property type="protein sequence ID" value="RJP57720.1"/>
    <property type="molecule type" value="Genomic_DNA"/>
</dbReference>
<proteinExistence type="predicted"/>
<dbReference type="Proteomes" id="UP000266426">
    <property type="component" value="Unassembled WGS sequence"/>
</dbReference>
<evidence type="ECO:0000313" key="2">
    <source>
        <dbReference type="Proteomes" id="UP000266426"/>
    </source>
</evidence>
<gene>
    <name evidence="1" type="ORF">C4541_09675</name>
</gene>
<dbReference type="AlphaFoldDB" id="A0A3A4QUT0"/>